<dbReference type="HAMAP" id="MF_01225_B">
    <property type="entry name" value="MoaA_B"/>
    <property type="match status" value="1"/>
</dbReference>
<gene>
    <name evidence="12 15" type="primary">moaA</name>
    <name evidence="15" type="ORF">WDS16_19405</name>
</gene>
<dbReference type="RefSeq" id="WP_338886922.1">
    <property type="nucleotide sequence ID" value="NZ_CP147846.1"/>
</dbReference>
<feature type="binding site" evidence="12">
    <location>
        <position position="16"/>
    </location>
    <ligand>
        <name>GTP</name>
        <dbReference type="ChEBI" id="CHEBI:37565"/>
    </ligand>
</feature>
<feature type="binding site" evidence="12">
    <location>
        <position position="23"/>
    </location>
    <ligand>
        <name>[4Fe-4S] cluster</name>
        <dbReference type="ChEBI" id="CHEBI:49883"/>
        <label>1</label>
        <note>4Fe-4S-S-AdoMet</note>
    </ligand>
</feature>
<feature type="binding site" evidence="12">
    <location>
        <position position="70"/>
    </location>
    <ligand>
        <name>GTP</name>
        <dbReference type="ChEBI" id="CHEBI:37565"/>
    </ligand>
</feature>
<keyword evidence="6 12" id="KW-0408">Iron</keyword>
<keyword evidence="2 12" id="KW-0004">4Fe-4S</keyword>
<dbReference type="InterPro" id="IPR010505">
    <property type="entry name" value="MoaA_twitch"/>
</dbReference>
<keyword evidence="10 12" id="KW-0456">Lyase</keyword>
<dbReference type="PANTHER" id="PTHR22960">
    <property type="entry name" value="MOLYBDOPTERIN COFACTOR SYNTHESIS PROTEIN A"/>
    <property type="match status" value="1"/>
</dbReference>
<dbReference type="Gene3D" id="3.20.20.70">
    <property type="entry name" value="Aldolase class I"/>
    <property type="match status" value="1"/>
</dbReference>
<dbReference type="InterPro" id="IPR013785">
    <property type="entry name" value="Aldolase_TIM"/>
</dbReference>
<evidence type="ECO:0000256" key="2">
    <source>
        <dbReference type="ARBA" id="ARBA00022485"/>
    </source>
</evidence>
<dbReference type="InterPro" id="IPR007197">
    <property type="entry name" value="rSAM"/>
</dbReference>
<dbReference type="SFLD" id="SFLDS00029">
    <property type="entry name" value="Radical_SAM"/>
    <property type="match status" value="1"/>
</dbReference>
<accession>A0ABZ2PGM1</accession>
<dbReference type="CDD" id="cd01335">
    <property type="entry name" value="Radical_SAM"/>
    <property type="match status" value="1"/>
</dbReference>
<keyword evidence="8 12" id="KW-0342">GTP-binding</keyword>
<keyword evidence="7 12" id="KW-0411">Iron-sulfur</keyword>
<keyword evidence="3 12" id="KW-0949">S-adenosyl-L-methionine</keyword>
<comment type="similarity">
    <text evidence="12">Belongs to the radical SAM superfamily. MoaA family.</text>
</comment>
<comment type="function">
    <text evidence="12">Catalyzes the cyclization of GTP to (8S)-3',8-cyclo-7,8-dihydroguanosine 5'-triphosphate.</text>
</comment>
<keyword evidence="4 12" id="KW-0479">Metal-binding</keyword>
<protein>
    <recommendedName>
        <fullName evidence="1 12">GTP 3',8-cyclase</fullName>
        <ecNumber evidence="1 12">4.1.99.22</ecNumber>
    </recommendedName>
    <alternativeName>
        <fullName evidence="12">Molybdenum cofactor biosynthesis protein A</fullName>
    </alternativeName>
</protein>
<evidence type="ECO:0000259" key="14">
    <source>
        <dbReference type="PROSITE" id="PS51918"/>
    </source>
</evidence>
<organism evidence="15 16">
    <name type="scientific">Rhodococcus sovatensis</name>
    <dbReference type="NCBI Taxonomy" id="1805840"/>
    <lineage>
        <taxon>Bacteria</taxon>
        <taxon>Bacillati</taxon>
        <taxon>Actinomycetota</taxon>
        <taxon>Actinomycetes</taxon>
        <taxon>Mycobacteriales</taxon>
        <taxon>Nocardiaceae</taxon>
        <taxon>Rhodococcus</taxon>
    </lineage>
</organism>
<dbReference type="InterPro" id="IPR013483">
    <property type="entry name" value="MoaA"/>
</dbReference>
<comment type="catalytic activity">
    <reaction evidence="11 12">
        <text>GTP + AH2 + S-adenosyl-L-methionine = (8S)-3',8-cyclo-7,8-dihydroguanosine 5'-triphosphate + 5'-deoxyadenosine + L-methionine + A + H(+)</text>
        <dbReference type="Rhea" id="RHEA:49576"/>
        <dbReference type="ChEBI" id="CHEBI:13193"/>
        <dbReference type="ChEBI" id="CHEBI:15378"/>
        <dbReference type="ChEBI" id="CHEBI:17319"/>
        <dbReference type="ChEBI" id="CHEBI:17499"/>
        <dbReference type="ChEBI" id="CHEBI:37565"/>
        <dbReference type="ChEBI" id="CHEBI:57844"/>
        <dbReference type="ChEBI" id="CHEBI:59789"/>
        <dbReference type="ChEBI" id="CHEBI:131766"/>
        <dbReference type="EC" id="4.1.99.22"/>
    </reaction>
</comment>
<evidence type="ECO:0000256" key="6">
    <source>
        <dbReference type="ARBA" id="ARBA00023004"/>
    </source>
</evidence>
<feature type="binding site" evidence="12">
    <location>
        <begin position="265"/>
        <end position="267"/>
    </location>
    <ligand>
        <name>GTP</name>
        <dbReference type="ChEBI" id="CHEBI:37565"/>
    </ligand>
</feature>
<evidence type="ECO:0000256" key="13">
    <source>
        <dbReference type="SAM" id="MobiDB-lite"/>
    </source>
</evidence>
<feature type="binding site" evidence="12">
    <location>
        <position position="29"/>
    </location>
    <ligand>
        <name>S-adenosyl-L-methionine</name>
        <dbReference type="ChEBI" id="CHEBI:59789"/>
    </ligand>
</feature>
<feature type="binding site" evidence="12">
    <location>
        <position position="263"/>
    </location>
    <ligand>
        <name>[4Fe-4S] cluster</name>
        <dbReference type="ChEBI" id="CHEBI:49883"/>
        <label>2</label>
        <note>4Fe-4S-substrate</note>
    </ligand>
</feature>
<evidence type="ECO:0000256" key="8">
    <source>
        <dbReference type="ARBA" id="ARBA00023134"/>
    </source>
</evidence>
<evidence type="ECO:0000256" key="3">
    <source>
        <dbReference type="ARBA" id="ARBA00022691"/>
    </source>
</evidence>
<feature type="binding site" evidence="12">
    <location>
        <position position="30"/>
    </location>
    <ligand>
        <name>[4Fe-4S] cluster</name>
        <dbReference type="ChEBI" id="CHEBI:49883"/>
        <label>1</label>
        <note>4Fe-4S-S-AdoMet</note>
    </ligand>
</feature>
<dbReference type="SMART" id="SM00729">
    <property type="entry name" value="Elp3"/>
    <property type="match status" value="1"/>
</dbReference>
<dbReference type="PROSITE" id="PS01305">
    <property type="entry name" value="MOAA_NIFB_PQQE"/>
    <property type="match status" value="1"/>
</dbReference>
<feature type="binding site" evidence="12">
    <location>
        <position position="196"/>
    </location>
    <ligand>
        <name>S-adenosyl-L-methionine</name>
        <dbReference type="ChEBI" id="CHEBI:59789"/>
    </ligand>
</feature>
<name>A0ABZ2PGM1_9NOCA</name>
<dbReference type="Pfam" id="PF04055">
    <property type="entry name" value="Radical_SAM"/>
    <property type="match status" value="1"/>
</dbReference>
<evidence type="ECO:0000313" key="15">
    <source>
        <dbReference type="EMBL" id="WXG67400.1"/>
    </source>
</evidence>
<dbReference type="CDD" id="cd21117">
    <property type="entry name" value="Twitch_MoaA"/>
    <property type="match status" value="1"/>
</dbReference>
<evidence type="ECO:0000256" key="1">
    <source>
        <dbReference type="ARBA" id="ARBA00012167"/>
    </source>
</evidence>
<feature type="binding site" evidence="12">
    <location>
        <position position="277"/>
    </location>
    <ligand>
        <name>[4Fe-4S] cluster</name>
        <dbReference type="ChEBI" id="CHEBI:49883"/>
        <label>2</label>
        <note>4Fe-4S-substrate</note>
    </ligand>
</feature>
<evidence type="ECO:0000256" key="11">
    <source>
        <dbReference type="ARBA" id="ARBA00048697"/>
    </source>
</evidence>
<dbReference type="SUPFAM" id="SSF102114">
    <property type="entry name" value="Radical SAM enzymes"/>
    <property type="match status" value="1"/>
</dbReference>
<comment type="cofactor">
    <cofactor evidence="12">
        <name>[4Fe-4S] cluster</name>
        <dbReference type="ChEBI" id="CHEBI:49883"/>
    </cofactor>
    <text evidence="12">Binds 2 [4Fe-4S] clusters. Binds 1 [4Fe-4S] cluster coordinated with 3 cysteines and an exchangeable S-adenosyl-L-methionine and 1 [4Fe-4S] cluster coordinated with 3 cysteines and the GTP-derived substrate.</text>
</comment>
<dbReference type="InterPro" id="IPR050105">
    <property type="entry name" value="MoCo_biosynth_MoaA/MoaC"/>
</dbReference>
<dbReference type="Pfam" id="PF06463">
    <property type="entry name" value="Mob_synth_C"/>
    <property type="match status" value="1"/>
</dbReference>
<feature type="region of interest" description="Disordered" evidence="13">
    <location>
        <begin position="318"/>
        <end position="337"/>
    </location>
</feature>
<evidence type="ECO:0000256" key="5">
    <source>
        <dbReference type="ARBA" id="ARBA00022741"/>
    </source>
</evidence>
<dbReference type="InterPro" id="IPR040064">
    <property type="entry name" value="MoaA-like"/>
</dbReference>
<dbReference type="Proteomes" id="UP001432000">
    <property type="component" value="Chromosome"/>
</dbReference>
<dbReference type="SFLD" id="SFLDG01386">
    <property type="entry name" value="main_SPASM_domain-containing"/>
    <property type="match status" value="1"/>
</dbReference>
<comment type="subunit">
    <text evidence="12">Monomer and homodimer.</text>
</comment>
<dbReference type="SFLD" id="SFLDG01067">
    <property type="entry name" value="SPASM/twitch_domain_containing"/>
    <property type="match status" value="1"/>
</dbReference>
<feature type="binding site" evidence="12">
    <location>
        <position position="27"/>
    </location>
    <ligand>
        <name>[4Fe-4S] cluster</name>
        <dbReference type="ChEBI" id="CHEBI:49883"/>
        <label>1</label>
        <note>4Fe-4S-S-AdoMet</note>
    </ligand>
</feature>
<feature type="binding site" evidence="12">
    <location>
        <position position="74"/>
    </location>
    <ligand>
        <name>S-adenosyl-L-methionine</name>
        <dbReference type="ChEBI" id="CHEBI:59789"/>
    </ligand>
</feature>
<dbReference type="PROSITE" id="PS51918">
    <property type="entry name" value="RADICAL_SAM"/>
    <property type="match status" value="1"/>
</dbReference>
<keyword evidence="9 12" id="KW-0501">Molybdenum cofactor biosynthesis</keyword>
<proteinExistence type="inferred from homology"/>
<dbReference type="GO" id="GO:0061798">
    <property type="term" value="F:GTP 3',8'-cyclase activity"/>
    <property type="evidence" value="ECO:0007669"/>
    <property type="project" value="UniProtKB-EC"/>
</dbReference>
<dbReference type="InterPro" id="IPR006638">
    <property type="entry name" value="Elp3/MiaA/NifB-like_rSAM"/>
</dbReference>
<feature type="binding site" evidence="12">
    <location>
        <position position="100"/>
    </location>
    <ligand>
        <name>GTP</name>
        <dbReference type="ChEBI" id="CHEBI:37565"/>
    </ligand>
</feature>
<reference evidence="15 16" key="1">
    <citation type="submission" date="2024-03" db="EMBL/GenBank/DDBJ databases">
        <title>Natural products discovery in diverse microorganisms through a two-stage MS feature dereplication strategy.</title>
        <authorList>
            <person name="Zhang R."/>
        </authorList>
    </citation>
    <scope>NUCLEOTIDE SEQUENCE [LARGE SCALE GENOMIC DNA]</scope>
    <source>
        <strain evidence="15 16">18930</strain>
    </source>
</reference>
<evidence type="ECO:0000256" key="7">
    <source>
        <dbReference type="ARBA" id="ARBA00023014"/>
    </source>
</evidence>
<keyword evidence="16" id="KW-1185">Reference proteome</keyword>
<comment type="pathway">
    <text evidence="12">Cofactor biosynthesis; molybdopterin biosynthesis.</text>
</comment>
<dbReference type="NCBIfam" id="TIGR02666">
    <property type="entry name" value="moaA"/>
    <property type="match status" value="1"/>
</dbReference>
<evidence type="ECO:0000256" key="4">
    <source>
        <dbReference type="ARBA" id="ARBA00022723"/>
    </source>
</evidence>
<evidence type="ECO:0000256" key="12">
    <source>
        <dbReference type="HAMAP-Rule" id="MF_01225"/>
    </source>
</evidence>
<keyword evidence="5 12" id="KW-0547">Nucleotide-binding</keyword>
<dbReference type="PANTHER" id="PTHR22960:SF0">
    <property type="entry name" value="MOLYBDENUM COFACTOR BIOSYNTHESIS PROTEIN 1"/>
    <property type="match status" value="1"/>
</dbReference>
<dbReference type="InterPro" id="IPR058240">
    <property type="entry name" value="rSAM_sf"/>
</dbReference>
<feature type="domain" description="Radical SAM core" evidence="14">
    <location>
        <begin position="7"/>
        <end position="226"/>
    </location>
</feature>
<dbReference type="SFLD" id="SFLDG01383">
    <property type="entry name" value="cyclic_pyranopterin_phosphate"/>
    <property type="match status" value="1"/>
</dbReference>
<feature type="compositionally biased region" description="Basic and acidic residues" evidence="13">
    <location>
        <begin position="318"/>
        <end position="331"/>
    </location>
</feature>
<dbReference type="EMBL" id="CP147846">
    <property type="protein sequence ID" value="WXG67400.1"/>
    <property type="molecule type" value="Genomic_DNA"/>
</dbReference>
<feature type="binding site" evidence="12">
    <location>
        <position position="124"/>
    </location>
    <ligand>
        <name>S-adenosyl-L-methionine</name>
        <dbReference type="ChEBI" id="CHEBI:59789"/>
    </ligand>
</feature>
<dbReference type="InterPro" id="IPR000385">
    <property type="entry name" value="MoaA_NifB_PqqE_Fe-S-bd_CS"/>
</dbReference>
<evidence type="ECO:0000256" key="9">
    <source>
        <dbReference type="ARBA" id="ARBA00023150"/>
    </source>
</evidence>
<feature type="binding site" evidence="12">
    <location>
        <position position="260"/>
    </location>
    <ligand>
        <name>[4Fe-4S] cluster</name>
        <dbReference type="ChEBI" id="CHEBI:49883"/>
        <label>2</label>
        <note>4Fe-4S-substrate</note>
    </ligand>
</feature>
<feature type="binding site" evidence="12">
    <location>
        <position position="162"/>
    </location>
    <ligand>
        <name>GTP</name>
        <dbReference type="ChEBI" id="CHEBI:37565"/>
    </ligand>
</feature>
<sequence length="337" mass="37064">MTALLDARGRPLRDLRISLTDRCNFRCVYCMPREMFGPDHAFLPTEHLLSFDEIERVTRAAMRLGVRKVRLTGGEPLLRDGVDALISSLKSLDGLEVAMTTNGALLGTHADGLARAGLDRVTVSLDSTDPETFRRMSDTRVPVKRVLDGIESATTAGLGPVKVNVVVRRGVNDASVLDLARTFRDSPVTVRFIEYMDVGSTNRWQLDQVIGAAEIASTIDAVYPLEPLPPRYDGEVARRYRYRDGGGEIGIIASVTRPFCGDCTRARLSADGQIYTCLFAGSGTDLRGLMRSGADDATVEDTLRRLWSVRVDRYSELRSRSDGPSRGEKVEMSYIGG</sequence>
<dbReference type="EC" id="4.1.99.22" evidence="1 12"/>
<evidence type="ECO:0000256" key="10">
    <source>
        <dbReference type="ARBA" id="ARBA00023239"/>
    </source>
</evidence>
<evidence type="ECO:0000313" key="16">
    <source>
        <dbReference type="Proteomes" id="UP001432000"/>
    </source>
</evidence>